<evidence type="ECO:0000256" key="1">
    <source>
        <dbReference type="ARBA" id="ARBA00022737"/>
    </source>
</evidence>
<gene>
    <name evidence="5" type="ORF">FMM06_15780</name>
</gene>
<keyword evidence="4" id="KW-0732">Signal</keyword>
<dbReference type="EMBL" id="VJWA01000002">
    <property type="protein sequence ID" value="TRW15104.1"/>
    <property type="molecule type" value="Genomic_DNA"/>
</dbReference>
<feature type="repeat" description="TPR" evidence="3">
    <location>
        <begin position="65"/>
        <end position="98"/>
    </location>
</feature>
<feature type="chain" id="PRO_5021708850" evidence="4">
    <location>
        <begin position="21"/>
        <end position="188"/>
    </location>
</feature>
<reference evidence="5 6" key="1">
    <citation type="submission" date="2019-07" db="EMBL/GenBank/DDBJ databases">
        <title>Novel species isolated from glacier.</title>
        <authorList>
            <person name="Liu Q."/>
            <person name="Xin Y.-H."/>
        </authorList>
    </citation>
    <scope>NUCLEOTIDE SEQUENCE [LARGE SCALE GENOMIC DNA]</scope>
    <source>
        <strain evidence="5 6">LB1R16</strain>
    </source>
</reference>
<dbReference type="InterPro" id="IPR011990">
    <property type="entry name" value="TPR-like_helical_dom_sf"/>
</dbReference>
<dbReference type="PROSITE" id="PS50005">
    <property type="entry name" value="TPR"/>
    <property type="match status" value="2"/>
</dbReference>
<keyword evidence="2 3" id="KW-0802">TPR repeat</keyword>
<dbReference type="OrthoDB" id="7594766at2"/>
<accession>A0A552UA58</accession>
<protein>
    <submittedName>
        <fullName evidence="5">Uncharacterized protein</fullName>
    </submittedName>
</protein>
<evidence type="ECO:0000256" key="4">
    <source>
        <dbReference type="SAM" id="SignalP"/>
    </source>
</evidence>
<dbReference type="Gene3D" id="1.25.40.10">
    <property type="entry name" value="Tetratricopeptide repeat domain"/>
    <property type="match status" value="1"/>
</dbReference>
<dbReference type="InterPro" id="IPR019734">
    <property type="entry name" value="TPR_rpt"/>
</dbReference>
<evidence type="ECO:0000313" key="5">
    <source>
        <dbReference type="EMBL" id="TRW15104.1"/>
    </source>
</evidence>
<dbReference type="AlphaFoldDB" id="A0A552UA58"/>
<evidence type="ECO:0000256" key="3">
    <source>
        <dbReference type="PROSITE-ProRule" id="PRU00339"/>
    </source>
</evidence>
<dbReference type="SUPFAM" id="SSF48452">
    <property type="entry name" value="TPR-like"/>
    <property type="match status" value="1"/>
</dbReference>
<sequence length="188" mass="19782">MNRLMLAALLAATVPAAASAAVSVIGGGLGRDCYLAAEAARGARDGLDSCNRALADEALSIGDRAATLVNRGIVKMQAKDLSAAIEDFDVAIRTRPGTAEAYINKGIALIHLGGRDRDAVELLTLGLAKKPTRPEVAYYVRGIANEQLGATREAYEDYARAASLKPDWAEPAEQLSRFSVVRKATAGI</sequence>
<dbReference type="InterPro" id="IPR050498">
    <property type="entry name" value="Ycf3"/>
</dbReference>
<dbReference type="Proteomes" id="UP000317894">
    <property type="component" value="Unassembled WGS sequence"/>
</dbReference>
<keyword evidence="1" id="KW-0677">Repeat</keyword>
<dbReference type="SMART" id="SM00028">
    <property type="entry name" value="TPR"/>
    <property type="match status" value="3"/>
</dbReference>
<evidence type="ECO:0000313" key="6">
    <source>
        <dbReference type="Proteomes" id="UP000317894"/>
    </source>
</evidence>
<feature type="repeat" description="TPR" evidence="3">
    <location>
        <begin position="135"/>
        <end position="168"/>
    </location>
</feature>
<keyword evidence="6" id="KW-1185">Reference proteome</keyword>
<dbReference type="PANTHER" id="PTHR44858">
    <property type="entry name" value="TETRATRICOPEPTIDE REPEAT PROTEIN 6"/>
    <property type="match status" value="1"/>
</dbReference>
<comment type="caution">
    <text evidence="5">The sequence shown here is derived from an EMBL/GenBank/DDBJ whole genome shotgun (WGS) entry which is preliminary data.</text>
</comment>
<dbReference type="RefSeq" id="WP_144335273.1">
    <property type="nucleotide sequence ID" value="NZ_VJWA01000002.1"/>
</dbReference>
<feature type="signal peptide" evidence="4">
    <location>
        <begin position="1"/>
        <end position="20"/>
    </location>
</feature>
<organism evidence="5 6">
    <name type="scientific">Glacieibacterium frigidum</name>
    <dbReference type="NCBI Taxonomy" id="2593303"/>
    <lineage>
        <taxon>Bacteria</taxon>
        <taxon>Pseudomonadati</taxon>
        <taxon>Pseudomonadota</taxon>
        <taxon>Alphaproteobacteria</taxon>
        <taxon>Sphingomonadales</taxon>
        <taxon>Sphingosinicellaceae</taxon>
        <taxon>Glacieibacterium</taxon>
    </lineage>
</organism>
<proteinExistence type="predicted"/>
<name>A0A552UA58_9SPHN</name>
<evidence type="ECO:0000256" key="2">
    <source>
        <dbReference type="ARBA" id="ARBA00022803"/>
    </source>
</evidence>
<dbReference type="PANTHER" id="PTHR44858:SF1">
    <property type="entry name" value="UDP-N-ACETYLGLUCOSAMINE--PEPTIDE N-ACETYLGLUCOSAMINYLTRANSFERASE SPINDLY-RELATED"/>
    <property type="match status" value="1"/>
</dbReference>